<dbReference type="Gene3D" id="2.60.120.620">
    <property type="entry name" value="q2cbj1_9rhob like domain"/>
    <property type="match status" value="1"/>
</dbReference>
<dbReference type="Proteomes" id="UP001497623">
    <property type="component" value="Unassembled WGS sequence"/>
</dbReference>
<gene>
    <name evidence="1" type="ORF">MNOR_LOCUS7800</name>
</gene>
<comment type="caution">
    <text evidence="1">The sequence shown here is derived from an EMBL/GenBank/DDBJ whole genome shotgun (WGS) entry which is preliminary data.</text>
</comment>
<dbReference type="PANTHER" id="PTHR33099">
    <property type="entry name" value="FE2OG DIOXYGENASE DOMAIN-CONTAINING PROTEIN"/>
    <property type="match status" value="1"/>
</dbReference>
<evidence type="ECO:0000313" key="2">
    <source>
        <dbReference type="Proteomes" id="UP001497623"/>
    </source>
</evidence>
<organism evidence="1 2">
    <name type="scientific">Meganyctiphanes norvegica</name>
    <name type="common">Northern krill</name>
    <name type="synonym">Thysanopoda norvegica</name>
    <dbReference type="NCBI Taxonomy" id="48144"/>
    <lineage>
        <taxon>Eukaryota</taxon>
        <taxon>Metazoa</taxon>
        <taxon>Ecdysozoa</taxon>
        <taxon>Arthropoda</taxon>
        <taxon>Crustacea</taxon>
        <taxon>Multicrustacea</taxon>
        <taxon>Malacostraca</taxon>
        <taxon>Eumalacostraca</taxon>
        <taxon>Eucarida</taxon>
        <taxon>Euphausiacea</taxon>
        <taxon>Euphausiidae</taxon>
        <taxon>Meganyctiphanes</taxon>
    </lineage>
</organism>
<keyword evidence="2" id="KW-1185">Reference proteome</keyword>
<proteinExistence type="predicted"/>
<dbReference type="EMBL" id="CAXKWB010003505">
    <property type="protein sequence ID" value="CAL4069379.1"/>
    <property type="molecule type" value="Genomic_DNA"/>
</dbReference>
<accession>A0AAV2Q6Z4</accession>
<sequence length="253" mass="28685">SMEDEGTIDSNEEIEYPYVSEIRDALGVIENPGTFACGGELENASLKMIIKGIGPIEFPLKKYQGELLKKKSTAAPFGRGSKTIVDKSIRNAWQINAKDVTLDKAFNKLINEKVDEIIPILMGESCTENIQIIPELYKLVYYKKGGHFVKHRDTEKAPGMFATLVIQLPACYKGGALTVRHKGETKVFDFEDEYFDNYSDEDEEDERDNFFFTAFFADCEHQLSKVTAGHRLVLIYNLVRKNSTLHPNKDNIK</sequence>
<name>A0AAV2Q6Z4_MEGNR</name>
<feature type="non-terminal residue" evidence="1">
    <location>
        <position position="253"/>
    </location>
</feature>
<evidence type="ECO:0008006" key="3">
    <source>
        <dbReference type="Google" id="ProtNLM"/>
    </source>
</evidence>
<dbReference type="AlphaFoldDB" id="A0AAV2Q6Z4"/>
<protein>
    <recommendedName>
        <fullName evidence="3">Fe2OG dioxygenase domain-containing protein</fullName>
    </recommendedName>
</protein>
<feature type="non-terminal residue" evidence="1">
    <location>
        <position position="1"/>
    </location>
</feature>
<reference evidence="1 2" key="1">
    <citation type="submission" date="2024-05" db="EMBL/GenBank/DDBJ databases">
        <authorList>
            <person name="Wallberg A."/>
        </authorList>
    </citation>
    <scope>NUCLEOTIDE SEQUENCE [LARGE SCALE GENOMIC DNA]</scope>
</reference>
<evidence type="ECO:0000313" key="1">
    <source>
        <dbReference type="EMBL" id="CAL4069379.1"/>
    </source>
</evidence>
<dbReference type="PANTHER" id="PTHR33099:SF7">
    <property type="entry name" value="MYND-TYPE DOMAIN-CONTAINING PROTEIN"/>
    <property type="match status" value="1"/>
</dbReference>